<keyword evidence="2" id="KW-0472">Membrane</keyword>
<sequence length="308" mass="32311">MTDIEQRLREAYESQHLPAPVRARTLAAIEEARHCQEGGGRVVSPQPCAGLSSQAEAAEVASPFSLPALSPAETEAPVRGAVASAPLRRRPRARFVTALAACLLLVLAAFGVYGVYQTPSAYVDIDVNPAIELAVNPFGVVIGADALNDDGRTVLDAVPVLHRSYKDAIDALMASEVFASYADADAFIDINVVSENDRLGSDLVAQSDAAMASMPCEHACQRTDADTRDAAAEVGLCVGRYQAAQELMELDPSYTLEDCASMSMRQLRDHIDACHSEGAGDEASIASSGSGAHQGRGGGHGGHGRHGN</sequence>
<evidence type="ECO:0000313" key="4">
    <source>
        <dbReference type="EMBL" id="KAB1651344.1"/>
    </source>
</evidence>
<dbReference type="InterPro" id="IPR055431">
    <property type="entry name" value="RsgI_M"/>
</dbReference>
<dbReference type="Proteomes" id="UP000479639">
    <property type="component" value="Unassembled WGS sequence"/>
</dbReference>
<feature type="domain" description="Anti-sigma factor RsgI-like middle" evidence="3">
    <location>
        <begin position="121"/>
        <end position="245"/>
    </location>
</feature>
<name>A0A7C8FXX4_9ACTN</name>
<organism evidence="4 5">
    <name type="scientific">Adlercreutzia muris</name>
    <dbReference type="NCBI Taxonomy" id="1796610"/>
    <lineage>
        <taxon>Bacteria</taxon>
        <taxon>Bacillati</taxon>
        <taxon>Actinomycetota</taxon>
        <taxon>Coriobacteriia</taxon>
        <taxon>Eggerthellales</taxon>
        <taxon>Eggerthellaceae</taxon>
        <taxon>Adlercreutzia</taxon>
    </lineage>
</organism>
<evidence type="ECO:0000259" key="3">
    <source>
        <dbReference type="Pfam" id="PF23750"/>
    </source>
</evidence>
<evidence type="ECO:0000256" key="2">
    <source>
        <dbReference type="SAM" id="Phobius"/>
    </source>
</evidence>
<feature type="region of interest" description="Disordered" evidence="1">
    <location>
        <begin position="278"/>
        <end position="308"/>
    </location>
</feature>
<evidence type="ECO:0000256" key="1">
    <source>
        <dbReference type="SAM" id="MobiDB-lite"/>
    </source>
</evidence>
<accession>A0A7C8FXX4</accession>
<feature type="transmembrane region" description="Helical" evidence="2">
    <location>
        <begin position="95"/>
        <end position="116"/>
    </location>
</feature>
<dbReference type="Pfam" id="PF23750">
    <property type="entry name" value="RsgI_M"/>
    <property type="match status" value="1"/>
</dbReference>
<reference evidence="4 5" key="1">
    <citation type="submission" date="2019-09" db="EMBL/GenBank/DDBJ databases">
        <title>Whole genome shotgun sequencing (WGS) of Ellagibacter isourolithinifaciens DSM 104140(T) and Adlercreutzia muris DSM 29508(T).</title>
        <authorList>
            <person name="Stoll D.A."/>
            <person name="Danylec N."/>
            <person name="Huch M."/>
        </authorList>
    </citation>
    <scope>NUCLEOTIDE SEQUENCE [LARGE SCALE GENOMIC DNA]</scope>
    <source>
        <strain evidence="4 5">DSM 29508</strain>
    </source>
</reference>
<comment type="caution">
    <text evidence="4">The sequence shown here is derived from an EMBL/GenBank/DDBJ whole genome shotgun (WGS) entry which is preliminary data.</text>
</comment>
<keyword evidence="2" id="KW-0812">Transmembrane</keyword>
<feature type="compositionally biased region" description="Gly residues" evidence="1">
    <location>
        <begin position="292"/>
        <end position="301"/>
    </location>
</feature>
<gene>
    <name evidence="4" type="ORF">F8D48_00850</name>
</gene>
<proteinExistence type="predicted"/>
<keyword evidence="2" id="KW-1133">Transmembrane helix</keyword>
<dbReference type="RefSeq" id="WP_151429580.1">
    <property type="nucleotide sequence ID" value="NZ_JANJZI010000005.1"/>
</dbReference>
<keyword evidence="5" id="KW-1185">Reference proteome</keyword>
<dbReference type="AlphaFoldDB" id="A0A7C8FXX4"/>
<dbReference type="EMBL" id="WAJS01000002">
    <property type="protein sequence ID" value="KAB1651344.1"/>
    <property type="molecule type" value="Genomic_DNA"/>
</dbReference>
<evidence type="ECO:0000313" key="5">
    <source>
        <dbReference type="Proteomes" id="UP000479639"/>
    </source>
</evidence>
<protein>
    <recommendedName>
        <fullName evidence="3">Anti-sigma factor RsgI-like middle domain-containing protein</fullName>
    </recommendedName>
</protein>